<dbReference type="Ensembl" id="ENSGACT00000065184.1">
    <property type="protein sequence ID" value="ENSGACP00000051266.1"/>
    <property type="gene ID" value="ENSGACG00000026293.1"/>
</dbReference>
<feature type="domain" description="PDZ" evidence="2">
    <location>
        <begin position="323"/>
        <end position="408"/>
    </location>
</feature>
<feature type="compositionally biased region" description="Basic and acidic residues" evidence="1">
    <location>
        <begin position="1626"/>
        <end position="1639"/>
    </location>
</feature>
<dbReference type="PANTHER" id="PTHR11324">
    <property type="entry name" value="IL16-RELATED"/>
    <property type="match status" value="1"/>
</dbReference>
<keyword evidence="4" id="KW-1185">Reference proteome</keyword>
<feature type="region of interest" description="Disordered" evidence="1">
    <location>
        <begin position="1190"/>
        <end position="1227"/>
    </location>
</feature>
<feature type="compositionally biased region" description="Basic and acidic residues" evidence="1">
    <location>
        <begin position="960"/>
        <end position="976"/>
    </location>
</feature>
<dbReference type="CDD" id="cd23061">
    <property type="entry name" value="PDZ1_PDZD2-like"/>
    <property type="match status" value="1"/>
</dbReference>
<dbReference type="CDD" id="cd06758">
    <property type="entry name" value="PDZ2_PDZD2-like"/>
    <property type="match status" value="1"/>
</dbReference>
<feature type="compositionally biased region" description="Polar residues" evidence="1">
    <location>
        <begin position="2143"/>
        <end position="2158"/>
    </location>
</feature>
<evidence type="ECO:0000313" key="4">
    <source>
        <dbReference type="Proteomes" id="UP000007635"/>
    </source>
</evidence>
<feature type="region of interest" description="Disordered" evidence="1">
    <location>
        <begin position="2256"/>
        <end position="2275"/>
    </location>
</feature>
<feature type="region of interest" description="Disordered" evidence="1">
    <location>
        <begin position="2137"/>
        <end position="2163"/>
    </location>
</feature>
<reference evidence="3" key="2">
    <citation type="submission" date="2025-08" db="UniProtKB">
        <authorList>
            <consortium name="Ensembl"/>
        </authorList>
    </citation>
    <scope>IDENTIFICATION</scope>
</reference>
<feature type="compositionally biased region" description="Polar residues" evidence="1">
    <location>
        <begin position="1405"/>
        <end position="1437"/>
    </location>
</feature>
<dbReference type="CDD" id="cd06760">
    <property type="entry name" value="PDZ4_PDZD2-PDZ2_hPro-IL-16-like"/>
    <property type="match status" value="1"/>
</dbReference>
<accession>A0AAQ4QJ47</accession>
<reference evidence="3" key="3">
    <citation type="submission" date="2025-09" db="UniProtKB">
        <authorList>
            <consortium name="Ensembl"/>
        </authorList>
    </citation>
    <scope>IDENTIFICATION</scope>
</reference>
<evidence type="ECO:0000256" key="1">
    <source>
        <dbReference type="SAM" id="MobiDB-lite"/>
    </source>
</evidence>
<feature type="region of interest" description="Disordered" evidence="1">
    <location>
        <begin position="1031"/>
        <end position="1078"/>
    </location>
</feature>
<feature type="region of interest" description="Disordered" evidence="1">
    <location>
        <begin position="918"/>
        <end position="1019"/>
    </location>
</feature>
<feature type="compositionally biased region" description="Polar residues" evidence="1">
    <location>
        <begin position="1641"/>
        <end position="1664"/>
    </location>
</feature>
<feature type="domain" description="PDZ" evidence="2">
    <location>
        <begin position="532"/>
        <end position="618"/>
    </location>
</feature>
<dbReference type="SUPFAM" id="SSF50156">
    <property type="entry name" value="PDZ domain-like"/>
    <property type="match status" value="7"/>
</dbReference>
<feature type="region of interest" description="Disordered" evidence="1">
    <location>
        <begin position="1392"/>
        <end position="1437"/>
    </location>
</feature>
<protein>
    <submittedName>
        <fullName evidence="3">PDZ domain containing 2</fullName>
    </submittedName>
</protein>
<feature type="compositionally biased region" description="Low complexity" evidence="1">
    <location>
        <begin position="1604"/>
        <end position="1619"/>
    </location>
</feature>
<feature type="region of interest" description="Disordered" evidence="1">
    <location>
        <begin position="177"/>
        <end position="290"/>
    </location>
</feature>
<feature type="compositionally biased region" description="Basic and acidic residues" evidence="1">
    <location>
        <begin position="1974"/>
        <end position="1997"/>
    </location>
</feature>
<feature type="compositionally biased region" description="Polar residues" evidence="1">
    <location>
        <begin position="1310"/>
        <end position="1321"/>
    </location>
</feature>
<feature type="domain" description="PDZ" evidence="2">
    <location>
        <begin position="1094"/>
        <end position="1178"/>
    </location>
</feature>
<dbReference type="InterPro" id="IPR001478">
    <property type="entry name" value="PDZ"/>
</dbReference>
<dbReference type="GeneTree" id="ENSGT00940000157749"/>
<feature type="region of interest" description="Disordered" evidence="1">
    <location>
        <begin position="849"/>
        <end position="878"/>
    </location>
</feature>
<feature type="domain" description="PDZ" evidence="2">
    <location>
        <begin position="2050"/>
        <end position="2122"/>
    </location>
</feature>
<dbReference type="Gene3D" id="2.30.42.10">
    <property type="match status" value="7"/>
</dbReference>
<evidence type="ECO:0000259" key="2">
    <source>
        <dbReference type="PROSITE" id="PS50106"/>
    </source>
</evidence>
<dbReference type="CDD" id="cd06763">
    <property type="entry name" value="PDZ7_PDZD2-PDZ4_hPro-IL-16-like"/>
    <property type="match status" value="1"/>
</dbReference>
<feature type="compositionally biased region" description="Polar residues" evidence="1">
    <location>
        <begin position="849"/>
        <end position="876"/>
    </location>
</feature>
<dbReference type="CDD" id="cd06759">
    <property type="entry name" value="PDZ3_PDZD2-PDZ1_hPro-IL-16-like"/>
    <property type="match status" value="1"/>
</dbReference>
<feature type="domain" description="PDZ" evidence="2">
    <location>
        <begin position="64"/>
        <end position="154"/>
    </location>
</feature>
<organism evidence="3 4">
    <name type="scientific">Gasterosteus aculeatus aculeatus</name>
    <name type="common">three-spined stickleback</name>
    <dbReference type="NCBI Taxonomy" id="481459"/>
    <lineage>
        <taxon>Eukaryota</taxon>
        <taxon>Metazoa</taxon>
        <taxon>Chordata</taxon>
        <taxon>Craniata</taxon>
        <taxon>Vertebrata</taxon>
        <taxon>Euteleostomi</taxon>
        <taxon>Actinopterygii</taxon>
        <taxon>Neopterygii</taxon>
        <taxon>Teleostei</taxon>
        <taxon>Neoteleostei</taxon>
        <taxon>Acanthomorphata</taxon>
        <taxon>Eupercaria</taxon>
        <taxon>Perciformes</taxon>
        <taxon>Cottioidei</taxon>
        <taxon>Gasterosteales</taxon>
        <taxon>Gasterosteidae</taxon>
        <taxon>Gasterosteus</taxon>
    </lineage>
</organism>
<name>A0AAQ4QJ47_GASAC</name>
<feature type="region of interest" description="Disordered" evidence="1">
    <location>
        <begin position="621"/>
        <end position="666"/>
    </location>
</feature>
<dbReference type="PROSITE" id="PS50106">
    <property type="entry name" value="PDZ"/>
    <property type="match status" value="7"/>
</dbReference>
<feature type="compositionally biased region" description="Basic and acidic residues" evidence="1">
    <location>
        <begin position="193"/>
        <end position="206"/>
    </location>
</feature>
<feature type="region of interest" description="Disordered" evidence="1">
    <location>
        <begin position="1251"/>
        <end position="1348"/>
    </location>
</feature>
<feature type="domain" description="PDZ" evidence="2">
    <location>
        <begin position="673"/>
        <end position="747"/>
    </location>
</feature>
<reference evidence="3 4" key="1">
    <citation type="journal article" date="2021" name="G3 (Bethesda)">
        <title>Improved contiguity of the threespine stickleback genome using long-read sequencing.</title>
        <authorList>
            <person name="Nath S."/>
            <person name="Shaw D.E."/>
            <person name="White M.A."/>
        </authorList>
    </citation>
    <scope>NUCLEOTIDE SEQUENCE [LARGE SCALE GENOMIC DNA]</scope>
    <source>
        <strain evidence="3 4">Lake Benthic</strain>
    </source>
</reference>
<feature type="compositionally biased region" description="Basic and acidic residues" evidence="1">
    <location>
        <begin position="1010"/>
        <end position="1019"/>
    </location>
</feature>
<feature type="domain" description="PDZ" evidence="2">
    <location>
        <begin position="2177"/>
        <end position="2250"/>
    </location>
</feature>
<feature type="region of interest" description="Disordered" evidence="1">
    <location>
        <begin position="1883"/>
        <end position="1919"/>
    </location>
</feature>
<dbReference type="FunFam" id="2.30.42.10:FF:000127">
    <property type="entry name" value="Pro-interleukin-16"/>
    <property type="match status" value="1"/>
</dbReference>
<feature type="region of interest" description="Disordered" evidence="1">
    <location>
        <begin position="1597"/>
        <end position="1664"/>
    </location>
</feature>
<dbReference type="CDD" id="cd06762">
    <property type="entry name" value="PDZ6_PDZD2-PDZ3_hPro-IL-16-like"/>
    <property type="match status" value="1"/>
</dbReference>
<sequence>MPITQDNALSILPLLENWHGVNVDDMSLCLAAIQKLMEYIDFNFTEGDPALSSCRDGLDVEVHAVSLSKEEGDDGGFGLSFGNIPIFGDPDGRKKGGPRRRRDQGPIMDVGCIWVTEVRKRSPAARCGGIKLRDELLSLNGQLMVGVDVSGASYLADQCWDGGCIYLIMLRRVKRKAPPPPCNANGSAGTAAIDDRYEDPPQRRAVPEASDASANGMRTRKFGVISRSSSNRDAEPKGSRRDGPTAFAPADAAEDPGRGQSAHALPAGSPDASPRVRGGGQRPRGGCTATLPARCHSQLLDSRMDFFSSEASSPPREGSYIWKMHMVKGEEGLGIQITGGRGSKRSPHGIVIAHVEKAGAIYRDGRLQAGDELLMINGQSLVGLTHQEAVAILRSTSGLVQLVVASREESDVGFERFPSTSLPDLVNTCNSLSSLSQTAPASDCSPDPHPPRGCSRLESVGEDDELLVGNGVSSCERTEKPPPGHRKHSLPQQLDTAGVRQDYQIIKKSARSLSTIQVESPWRLAQPSIISSIVLMKGQGKGLGFSIVGGHDSARGQMGIFVKTIFPHGAAAADGRLKEGDEVLEVNGESLQGLTHQQAIQTFKQLKKGVVTLTIRTRLRSPSLTPCPTPTLPSRSSSPNSNTSGGTPVPPGGEEADGHKGPGPGPKDCIIMEVTLNKEPSVGLGIGVCCLTLENTAPGIYIHSLALGSVAKMDSRLSRGDQILEVDSVSLRHAALSEAYAILSECGPGPVSLIISRHPNPKVSEQEMDHIIARSTQRDKMSKSRPSSHPQGVSCKSPGPTLKDRQGDSPLDLSWTMKRFLEPASRQHGSLSSETELSQYFSQDASGHSFSSESVLMGSTSDEALQPGSCSTSMDDNSTRVDHHVEAVGQPVGVCSPALARSPLLRQRRLMCFEDELSKEEDGEQARNTGLPHRPTKVDPPNRSGGGPASQAPPPLDLNGNREEGDVHKGGSHDDGSFPQCEEGIAIESESPEGPLMPIRKPGGASDGQLESKRSPKLEHKAVTRVKSMMSIEAPNLPQQQKAKAEDPSPGLGLPPSQATQCGRNPKAAGGSVPHQPCKRGDASELVGVCTIDSVTLRRSEDESFGLDLEITSSPLKVVIVALRPGGAAERETTGNLCPGDEIVRIGETSVRSSTYQDICELMHNLPITLSLEIKRPVSAVDRLSSLITSSGSSDGATAPNPPRPVQGTAKEGQVMGADSGNSNYANETDFQIPITNIDDILSELSLCSTTNTHTNSPRHPSNEPVSCHSSQQTVTQYEKAGVQVPIKSPPLDGSTLDAGNEKKAMSPIETESSPVSSGSLPQRLDAGSKSMYPVEDESDSNSSSSTDSIVVVNGMAGSAGILHQPSDEEEVEFCSCDAKQPAADEISHLSHSAIGSPSFPHAGSENTSLDHSLVQPCQSPNSTTPVNSSECHNNSAIQGVTSTPTSIPSAPRTHTTDKVATTTNLNSDASLTSSLLKPLNTKTLHSPSMESKNSGTSTDQLGTRVAASMTSKEKALECRTNLNPHVISVLKRNSGLKLLDSIDSPGWSSNYKLQVETHIRPITNAPKLKGLSIKSKNKALEQLTGRESLVSLHTNASFNQPPKSASTATTSSSLKTTSQCLDLPKASDRRQAAAEHRPSGSKSQTVQLAQEVHSSSKSHTTATQRTFIEVRLSSISASLPPVMANKETGNSEYSKPTERGTDSGSASKLSPADCTDEKTNGPVSNTVFNSLCYAKETDSPSRNGSKPSTIVETSETLKISMSRLYIKTMEKRCLTTDLALSAGHNPFSVRHKIKSFENLANFDRPVAKSSEIQSYALAYRASLNQRIAGYMDVVNSIDCRPRQRSFSSYVENLITTAPGSPLLRKSPSSITLLNLELPHSSYEASPVADGSPEGRGLRAPDGTAPQTPQLLRRKHGKLARSRLRQLRALSMPELEKLCSEDFTRDLDAAVDTTTIHKKATDSVPPSATPNRADVNRDSRRDAASTKEAQETPETHGHQPGWAVSLKELASSPLSRRKLQTLLSSPALQSYVSALLQETEGLSEVTLVALVVLSKEEGSGLGFSVAGGVDLEQKAITVHRVFTKGTASLEGTIQRGDSLLSINGTSLAGKTHAEAVSSLHQARLSSQALVVIWRDEDSEPGASDTQDSGRPKRTSNTGRRCPGAAAVVDVGPDGTLTVELHKSSAGLGFSLEGGKSPSHGDRPLTVKRIFKGGAAELSGLIQVGDEVVSINGCSLEGLMHHDAWKIIKATDEGPNRLLIHRPRSPTGTNKDRESS</sequence>
<dbReference type="InterPro" id="IPR036034">
    <property type="entry name" value="PDZ_sf"/>
</dbReference>
<feature type="compositionally biased region" description="Low complexity" evidence="1">
    <location>
        <begin position="632"/>
        <end position="647"/>
    </location>
</feature>
<feature type="region of interest" description="Disordered" evidence="1">
    <location>
        <begin position="1680"/>
        <end position="1722"/>
    </location>
</feature>
<dbReference type="PANTHER" id="PTHR11324:SF16">
    <property type="entry name" value="PDZ DOMAIN-CONTAINING PROTEIN 2"/>
    <property type="match status" value="1"/>
</dbReference>
<dbReference type="SMART" id="SM00228">
    <property type="entry name" value="PDZ"/>
    <property type="match status" value="7"/>
</dbReference>
<feature type="region of interest" description="Disordered" evidence="1">
    <location>
        <begin position="776"/>
        <end position="809"/>
    </location>
</feature>
<proteinExistence type="predicted"/>
<feature type="compositionally biased region" description="Basic and acidic residues" evidence="1">
    <location>
        <begin position="230"/>
        <end position="243"/>
    </location>
</feature>
<dbReference type="Proteomes" id="UP000007635">
    <property type="component" value="Chromosome XIII"/>
</dbReference>
<dbReference type="Pfam" id="PF00595">
    <property type="entry name" value="PDZ"/>
    <property type="match status" value="5"/>
</dbReference>
<feature type="region of interest" description="Disordered" evidence="1">
    <location>
        <begin position="1957"/>
        <end position="2002"/>
    </location>
</feature>
<evidence type="ECO:0000313" key="3">
    <source>
        <dbReference type="Ensembl" id="ENSGACP00000051266.1"/>
    </source>
</evidence>
<feature type="compositionally biased region" description="Polar residues" evidence="1">
    <location>
        <begin position="1251"/>
        <end position="1277"/>
    </location>
</feature>